<proteinExistence type="predicted"/>
<accession>A0A0V1G390</accession>
<protein>
    <submittedName>
        <fullName evidence="1">Uncharacterized protein</fullName>
    </submittedName>
</protein>
<dbReference type="Proteomes" id="UP000054995">
    <property type="component" value="Unassembled WGS sequence"/>
</dbReference>
<gene>
    <name evidence="1" type="ORF">T4D_580</name>
</gene>
<sequence length="64" mass="7580">MEEKDFGAMNSGRNVLQEHSTSLWRSRRCKMTMLPAPLHDFEEYLTEKLLPFTAEAQFQEMQRS</sequence>
<organism evidence="1 2">
    <name type="scientific">Trichinella pseudospiralis</name>
    <name type="common">Parasitic roundworm</name>
    <dbReference type="NCBI Taxonomy" id="6337"/>
    <lineage>
        <taxon>Eukaryota</taxon>
        <taxon>Metazoa</taxon>
        <taxon>Ecdysozoa</taxon>
        <taxon>Nematoda</taxon>
        <taxon>Enoplea</taxon>
        <taxon>Dorylaimia</taxon>
        <taxon>Trichinellida</taxon>
        <taxon>Trichinellidae</taxon>
        <taxon>Trichinella</taxon>
    </lineage>
</organism>
<name>A0A0V1G390_TRIPS</name>
<evidence type="ECO:0000313" key="1">
    <source>
        <dbReference type="EMBL" id="KRY92791.1"/>
    </source>
</evidence>
<dbReference type="OrthoDB" id="10368958at2759"/>
<reference evidence="1 2" key="1">
    <citation type="submission" date="2015-01" db="EMBL/GenBank/DDBJ databases">
        <title>Evolution of Trichinella species and genotypes.</title>
        <authorList>
            <person name="Korhonen P.K."/>
            <person name="Edoardo P."/>
            <person name="Giuseppe L.R."/>
            <person name="Gasser R.B."/>
        </authorList>
    </citation>
    <scope>NUCLEOTIDE SEQUENCE [LARGE SCALE GENOMIC DNA]</scope>
    <source>
        <strain evidence="1">ISS470</strain>
    </source>
</reference>
<keyword evidence="2" id="KW-1185">Reference proteome</keyword>
<dbReference type="EMBL" id="JYDT01000005">
    <property type="protein sequence ID" value="KRY92791.1"/>
    <property type="molecule type" value="Genomic_DNA"/>
</dbReference>
<evidence type="ECO:0000313" key="2">
    <source>
        <dbReference type="Proteomes" id="UP000054995"/>
    </source>
</evidence>
<dbReference type="AlphaFoldDB" id="A0A0V1G390"/>
<comment type="caution">
    <text evidence="1">The sequence shown here is derived from an EMBL/GenBank/DDBJ whole genome shotgun (WGS) entry which is preliminary data.</text>
</comment>